<accession>A0ABW5VUX3</accession>
<proteinExistence type="predicted"/>
<dbReference type="EMBL" id="JBHUOG010000002">
    <property type="protein sequence ID" value="MFD2795459.1"/>
    <property type="molecule type" value="Genomic_DNA"/>
</dbReference>
<gene>
    <name evidence="1" type="ORF">ACFS27_18015</name>
</gene>
<keyword evidence="2" id="KW-1185">Reference proteome</keyword>
<reference evidence="2" key="1">
    <citation type="journal article" date="2019" name="Int. J. Syst. Evol. Microbiol.">
        <title>The Global Catalogue of Microorganisms (GCM) 10K type strain sequencing project: providing services to taxonomists for standard genome sequencing and annotation.</title>
        <authorList>
            <consortium name="The Broad Institute Genomics Platform"/>
            <consortium name="The Broad Institute Genome Sequencing Center for Infectious Disease"/>
            <person name="Wu L."/>
            <person name="Ma J."/>
        </authorList>
    </citation>
    <scope>NUCLEOTIDE SEQUENCE [LARGE SCALE GENOMIC DNA]</scope>
    <source>
        <strain evidence="2">CCM 7044</strain>
    </source>
</reference>
<sequence length="59" mass="6014">MLAHIIANLSLAITGCHTAVGHFLAHGRGGAIVNVSSHKAQRPVRGALPYATAKGAEVT</sequence>
<evidence type="ECO:0000313" key="2">
    <source>
        <dbReference type="Proteomes" id="UP001597479"/>
    </source>
</evidence>
<comment type="caution">
    <text evidence="1">The sequence shown here is derived from an EMBL/GenBank/DDBJ whole genome shotgun (WGS) entry which is preliminary data.</text>
</comment>
<organism evidence="1 2">
    <name type="scientific">Promicromonospora vindobonensis</name>
    <dbReference type="NCBI Taxonomy" id="195748"/>
    <lineage>
        <taxon>Bacteria</taxon>
        <taxon>Bacillati</taxon>
        <taxon>Actinomycetota</taxon>
        <taxon>Actinomycetes</taxon>
        <taxon>Micrococcales</taxon>
        <taxon>Promicromonosporaceae</taxon>
        <taxon>Promicromonospora</taxon>
    </lineage>
</organism>
<evidence type="ECO:0000313" key="1">
    <source>
        <dbReference type="EMBL" id="MFD2795459.1"/>
    </source>
</evidence>
<name>A0ABW5VUX3_9MICO</name>
<dbReference type="SUPFAM" id="SSF51735">
    <property type="entry name" value="NAD(P)-binding Rossmann-fold domains"/>
    <property type="match status" value="1"/>
</dbReference>
<dbReference type="RefSeq" id="WP_377185555.1">
    <property type="nucleotide sequence ID" value="NZ_JBHUOG010000002.1"/>
</dbReference>
<dbReference type="InterPro" id="IPR002347">
    <property type="entry name" value="SDR_fam"/>
</dbReference>
<dbReference type="Gene3D" id="3.40.50.720">
    <property type="entry name" value="NAD(P)-binding Rossmann-like Domain"/>
    <property type="match status" value="1"/>
</dbReference>
<protein>
    <submittedName>
        <fullName evidence="1">SDR family NAD(P)-dependent oxidoreductase</fullName>
    </submittedName>
</protein>
<dbReference type="Pfam" id="PF00106">
    <property type="entry name" value="adh_short"/>
    <property type="match status" value="1"/>
</dbReference>
<dbReference type="Proteomes" id="UP001597479">
    <property type="component" value="Unassembled WGS sequence"/>
</dbReference>
<dbReference type="InterPro" id="IPR036291">
    <property type="entry name" value="NAD(P)-bd_dom_sf"/>
</dbReference>